<dbReference type="PANTHER" id="PTHR43630">
    <property type="entry name" value="POLY-BETA-1,6-N-ACETYL-D-GLUCOSAMINE SYNTHASE"/>
    <property type="match status" value="1"/>
</dbReference>
<evidence type="ECO:0000256" key="3">
    <source>
        <dbReference type="ARBA" id="ARBA00022679"/>
    </source>
</evidence>
<evidence type="ECO:0000259" key="5">
    <source>
        <dbReference type="Pfam" id="PF00535"/>
    </source>
</evidence>
<evidence type="ECO:0000313" key="6">
    <source>
        <dbReference type="EMBL" id="KKU10546.1"/>
    </source>
</evidence>
<feature type="transmembrane region" description="Helical" evidence="4">
    <location>
        <begin position="215"/>
        <end position="241"/>
    </location>
</feature>
<protein>
    <recommendedName>
        <fullName evidence="5">Glycosyltransferase 2-like domain-containing protein</fullName>
    </recommendedName>
</protein>
<gene>
    <name evidence="6" type="ORF">UX13_C0009G0008</name>
</gene>
<dbReference type="GO" id="GO:0016757">
    <property type="term" value="F:glycosyltransferase activity"/>
    <property type="evidence" value="ECO:0007669"/>
    <property type="project" value="UniProtKB-KW"/>
</dbReference>
<dbReference type="Pfam" id="PF00535">
    <property type="entry name" value="Glycos_transf_2"/>
    <property type="match status" value="1"/>
</dbReference>
<dbReference type="Gene3D" id="3.90.550.10">
    <property type="entry name" value="Spore Coat Polysaccharide Biosynthesis Protein SpsA, Chain A"/>
    <property type="match status" value="1"/>
</dbReference>
<organism evidence="6 7">
    <name type="scientific">Candidatus Woesebacteria bacterium GW2011_GWB1_45_5</name>
    <dbReference type="NCBI Taxonomy" id="1618581"/>
    <lineage>
        <taxon>Bacteria</taxon>
        <taxon>Candidatus Woeseibacteriota</taxon>
    </lineage>
</organism>
<comment type="caution">
    <text evidence="6">The sequence shown here is derived from an EMBL/GenBank/DDBJ whole genome shotgun (WGS) entry which is preliminary data.</text>
</comment>
<reference evidence="6 7" key="1">
    <citation type="journal article" date="2015" name="Nature">
        <title>rRNA introns, odd ribosomes, and small enigmatic genomes across a large radiation of phyla.</title>
        <authorList>
            <person name="Brown C.T."/>
            <person name="Hug L.A."/>
            <person name="Thomas B.C."/>
            <person name="Sharon I."/>
            <person name="Castelle C.J."/>
            <person name="Singh A."/>
            <person name="Wilkins M.J."/>
            <person name="Williams K.H."/>
            <person name="Banfield J.F."/>
        </authorList>
    </citation>
    <scope>NUCLEOTIDE SEQUENCE [LARGE SCALE GENOMIC DNA]</scope>
</reference>
<evidence type="ECO:0000313" key="7">
    <source>
        <dbReference type="Proteomes" id="UP000034329"/>
    </source>
</evidence>
<keyword evidence="3" id="KW-0808">Transferase</keyword>
<dbReference type="AlphaFoldDB" id="A0A0G1MQB5"/>
<dbReference type="SUPFAM" id="SSF53448">
    <property type="entry name" value="Nucleotide-diphospho-sugar transferases"/>
    <property type="match status" value="1"/>
</dbReference>
<dbReference type="InterPro" id="IPR029044">
    <property type="entry name" value="Nucleotide-diphossugar_trans"/>
</dbReference>
<keyword evidence="2" id="KW-0328">Glycosyltransferase</keyword>
<name>A0A0G1MQB5_9BACT</name>
<feature type="domain" description="Glycosyltransferase 2-like" evidence="5">
    <location>
        <begin position="4"/>
        <end position="157"/>
    </location>
</feature>
<dbReference type="Proteomes" id="UP000034329">
    <property type="component" value="Unassembled WGS sequence"/>
</dbReference>
<proteinExistence type="inferred from homology"/>
<comment type="similarity">
    <text evidence="1">Belongs to the glycosyltransferase 2 family.</text>
</comment>
<keyword evidence="4" id="KW-1133">Transmembrane helix</keyword>
<keyword evidence="4" id="KW-0472">Membrane</keyword>
<evidence type="ECO:0000256" key="4">
    <source>
        <dbReference type="SAM" id="Phobius"/>
    </source>
</evidence>
<keyword evidence="4" id="KW-0812">Transmembrane</keyword>
<dbReference type="EMBL" id="LCLA01000009">
    <property type="protein sequence ID" value="KKU10546.1"/>
    <property type="molecule type" value="Genomic_DNA"/>
</dbReference>
<evidence type="ECO:0000256" key="1">
    <source>
        <dbReference type="ARBA" id="ARBA00006739"/>
    </source>
</evidence>
<sequence>MKVSIIIPTYNEEKVTGECLKSLSLQSHKGGEIIVVDDGSTDTTLHRLSGADKIIKQSHKGAGAARNLGAKQAKGEILVFADADMTFDKNFIRKLIEPIEKGVAIGTFSREEFLANKDNIWAVCWNLNRGLPKDRMHPKGYPDRQPVFRAILKKEFEKAGGFDERAGYTDDWSLAQKLGVEAVAAPGAVFYHKNPDTLKDVFIQSRWMAKRRYKFGLLGFLTALTRVSLPVSILAAIFSAVRHSLLAFLPFKIVSDLGQFIGILEYPVGKVSK</sequence>
<accession>A0A0G1MQB5</accession>
<dbReference type="InterPro" id="IPR001173">
    <property type="entry name" value="Glyco_trans_2-like"/>
</dbReference>
<evidence type="ECO:0000256" key="2">
    <source>
        <dbReference type="ARBA" id="ARBA00022676"/>
    </source>
</evidence>
<dbReference type="PANTHER" id="PTHR43630:SF1">
    <property type="entry name" value="POLY-BETA-1,6-N-ACETYL-D-GLUCOSAMINE SYNTHASE"/>
    <property type="match status" value="1"/>
</dbReference>